<evidence type="ECO:0000256" key="6">
    <source>
        <dbReference type="ARBA" id="ARBA00022603"/>
    </source>
</evidence>
<dbReference type="Gene3D" id="3.40.50.150">
    <property type="entry name" value="Vaccinia Virus protein VP39"/>
    <property type="match status" value="1"/>
</dbReference>
<evidence type="ECO:0000256" key="11">
    <source>
        <dbReference type="ARBA" id="ARBA00031350"/>
    </source>
</evidence>
<dbReference type="PANTHER" id="PTHR11579">
    <property type="entry name" value="PROTEIN-L-ISOASPARTATE O-METHYLTRANSFERASE"/>
    <property type="match status" value="1"/>
</dbReference>
<dbReference type="SUPFAM" id="SSF53335">
    <property type="entry name" value="S-adenosyl-L-methionine-dependent methyltransferases"/>
    <property type="match status" value="1"/>
</dbReference>
<dbReference type="EC" id="2.1.1.77" evidence="3"/>
<evidence type="ECO:0000256" key="3">
    <source>
        <dbReference type="ARBA" id="ARBA00011890"/>
    </source>
</evidence>
<dbReference type="InterPro" id="IPR029063">
    <property type="entry name" value="SAM-dependent_MTases_sf"/>
</dbReference>
<proteinExistence type="inferred from homology"/>
<evidence type="ECO:0000256" key="8">
    <source>
        <dbReference type="ARBA" id="ARBA00022691"/>
    </source>
</evidence>
<comment type="subcellular location">
    <subcellularLocation>
        <location evidence="1">Cytoplasm</location>
    </subcellularLocation>
</comment>
<organism evidence="12 13">
    <name type="scientific">Nitratireductor thuwali</name>
    <dbReference type="NCBI Taxonomy" id="2267699"/>
    <lineage>
        <taxon>Bacteria</taxon>
        <taxon>Pseudomonadati</taxon>
        <taxon>Pseudomonadota</taxon>
        <taxon>Alphaproteobacteria</taxon>
        <taxon>Hyphomicrobiales</taxon>
        <taxon>Phyllobacteriaceae</taxon>
        <taxon>Nitratireductor</taxon>
    </lineage>
</organism>
<evidence type="ECO:0000256" key="10">
    <source>
        <dbReference type="ARBA" id="ARBA00031323"/>
    </source>
</evidence>
<sequence>MTEAELEIVRSAFARQILAVAGVAGNEALERAFRTVRREDFLGSKPWSIIDFAKGPRRLPSNDPVYACQDVVFVLAGERGVNNGSPALHARMLDALAPKPGETVVHLGAGTGYYSAILSHLVGPEGRVIAVEIDPRLAARAEEELQRYANVEVLVGDAAEWPQREADGVYVNFAVMAPSDRWIERLAPDGRLVVPLGVPAQPPRPGAPRFSRHGGAFLFRRDAGGGEYHASRLCNAFFIFAEGSTGTIDEAEEASLRDAFRGPGAEFVRSLVWKRPADPARCWISTPRWSLSYDPVKQ</sequence>
<keyword evidence="13" id="KW-1185">Reference proteome</keyword>
<dbReference type="GO" id="GO:0032259">
    <property type="term" value="P:methylation"/>
    <property type="evidence" value="ECO:0007669"/>
    <property type="project" value="UniProtKB-KW"/>
</dbReference>
<keyword evidence="5" id="KW-0963">Cytoplasm</keyword>
<evidence type="ECO:0000256" key="7">
    <source>
        <dbReference type="ARBA" id="ARBA00022679"/>
    </source>
</evidence>
<dbReference type="GO" id="GO:0004719">
    <property type="term" value="F:protein-L-isoaspartate (D-aspartate) O-methyltransferase activity"/>
    <property type="evidence" value="ECO:0007669"/>
    <property type="project" value="UniProtKB-EC"/>
</dbReference>
<evidence type="ECO:0000313" key="12">
    <source>
        <dbReference type="EMBL" id="UUP19228.1"/>
    </source>
</evidence>
<comment type="similarity">
    <text evidence="2">Belongs to the methyltransferase superfamily. L-isoaspartyl/D-aspartyl protein methyltransferase family.</text>
</comment>
<dbReference type="RefSeq" id="WP_338531402.1">
    <property type="nucleotide sequence ID" value="NZ_CP030941.1"/>
</dbReference>
<dbReference type="CDD" id="cd02440">
    <property type="entry name" value="AdoMet_MTases"/>
    <property type="match status" value="1"/>
</dbReference>
<evidence type="ECO:0000256" key="1">
    <source>
        <dbReference type="ARBA" id="ARBA00004496"/>
    </source>
</evidence>
<evidence type="ECO:0000313" key="13">
    <source>
        <dbReference type="Proteomes" id="UP001342418"/>
    </source>
</evidence>
<accession>A0ABY5MRI2</accession>
<dbReference type="Pfam" id="PF01135">
    <property type="entry name" value="PCMT"/>
    <property type="match status" value="1"/>
</dbReference>
<keyword evidence="8" id="KW-0949">S-adenosyl-L-methionine</keyword>
<gene>
    <name evidence="12" type="primary">pcm_2</name>
    <name evidence="12" type="ORF">NTH_03723</name>
</gene>
<evidence type="ECO:0000256" key="2">
    <source>
        <dbReference type="ARBA" id="ARBA00005369"/>
    </source>
</evidence>
<dbReference type="EMBL" id="CP030941">
    <property type="protein sequence ID" value="UUP19228.1"/>
    <property type="molecule type" value="Genomic_DNA"/>
</dbReference>
<reference evidence="12 13" key="1">
    <citation type="submission" date="2018-07" db="EMBL/GenBank/DDBJ databases">
        <title>Genome sequence of Nitratireductor thuwali#1536.</title>
        <authorList>
            <person name="Michoud G."/>
            <person name="Merlino G."/>
            <person name="Sefrji F.O."/>
            <person name="Daffonchio D."/>
        </authorList>
    </citation>
    <scope>NUCLEOTIDE SEQUENCE [LARGE SCALE GENOMIC DNA]</scope>
    <source>
        <strain evidence="13">Nit1536</strain>
    </source>
</reference>
<name>A0ABY5MRI2_9HYPH</name>
<evidence type="ECO:0000256" key="9">
    <source>
        <dbReference type="ARBA" id="ARBA00030757"/>
    </source>
</evidence>
<protein>
    <recommendedName>
        <fullName evidence="4">Protein-L-isoaspartate O-methyltransferase</fullName>
        <ecNumber evidence="3">2.1.1.77</ecNumber>
    </recommendedName>
    <alternativeName>
        <fullName evidence="11">L-isoaspartyl protein carboxyl methyltransferase</fullName>
    </alternativeName>
    <alternativeName>
        <fullName evidence="9">Protein L-isoaspartyl methyltransferase</fullName>
    </alternativeName>
    <alternativeName>
        <fullName evidence="10">Protein-beta-aspartate methyltransferase</fullName>
    </alternativeName>
</protein>
<dbReference type="PANTHER" id="PTHR11579:SF0">
    <property type="entry name" value="PROTEIN-L-ISOASPARTATE(D-ASPARTATE) O-METHYLTRANSFERASE"/>
    <property type="match status" value="1"/>
</dbReference>
<evidence type="ECO:0000256" key="5">
    <source>
        <dbReference type="ARBA" id="ARBA00022490"/>
    </source>
</evidence>
<dbReference type="InterPro" id="IPR000682">
    <property type="entry name" value="PCMT"/>
</dbReference>
<evidence type="ECO:0000256" key="4">
    <source>
        <dbReference type="ARBA" id="ARBA00013346"/>
    </source>
</evidence>
<keyword evidence="6 12" id="KW-0489">Methyltransferase</keyword>
<dbReference type="Proteomes" id="UP001342418">
    <property type="component" value="Chromosome"/>
</dbReference>
<keyword evidence="7 12" id="KW-0808">Transferase</keyword>